<protein>
    <submittedName>
        <fullName evidence="1">Uncharacterized protein</fullName>
    </submittedName>
</protein>
<gene>
    <name evidence="1" type="ORF">PR002_g32007</name>
</gene>
<dbReference type="EMBL" id="QXFU01009567">
    <property type="protein sequence ID" value="KAE8954727.1"/>
    <property type="molecule type" value="Genomic_DNA"/>
</dbReference>
<name>A0A6A3GE46_9STRA</name>
<reference evidence="1 2" key="1">
    <citation type="submission" date="2018-09" db="EMBL/GenBank/DDBJ databases">
        <title>Genomic investigation of the strawberry pathogen Phytophthora fragariae indicates pathogenicity is determined by transcriptional variation in three key races.</title>
        <authorList>
            <person name="Adams T.M."/>
            <person name="Armitage A.D."/>
            <person name="Sobczyk M.K."/>
            <person name="Bates H.J."/>
            <person name="Dunwell J.M."/>
            <person name="Nellist C.F."/>
            <person name="Harrison R.J."/>
        </authorList>
    </citation>
    <scope>NUCLEOTIDE SEQUENCE [LARGE SCALE GENOMIC DNA]</scope>
    <source>
        <strain evidence="1 2">SCRP324</strain>
    </source>
</reference>
<dbReference type="AlphaFoldDB" id="A0A6A3GE46"/>
<dbReference type="Proteomes" id="UP000435112">
    <property type="component" value="Unassembled WGS sequence"/>
</dbReference>
<evidence type="ECO:0000313" key="1">
    <source>
        <dbReference type="EMBL" id="KAE8954727.1"/>
    </source>
</evidence>
<accession>A0A6A3GE46</accession>
<evidence type="ECO:0000313" key="2">
    <source>
        <dbReference type="Proteomes" id="UP000435112"/>
    </source>
</evidence>
<comment type="caution">
    <text evidence="1">The sequence shown here is derived from an EMBL/GenBank/DDBJ whole genome shotgun (WGS) entry which is preliminary data.</text>
</comment>
<feature type="non-terminal residue" evidence="1">
    <location>
        <position position="1"/>
    </location>
</feature>
<sequence>TPLGEASNSDFPGVASPQVTCDDDFEFGGDDCEEEVAFVIEDAREISDVGDEIATEGYDNCTQDHVVIQTSAGAIAAASMLELSGQQQLSTFQSPVTAAIPQLTVAEDNGGHVSHGNGDVNEIDSDLLSGRQQLSTFQSPVTADIPQLTAAENNGDHVSHGNEEVNEGDSERELIAVANRVLFYPQHEELMRGFAKSLLRSLAGNNVIPVRVDAELKKHGARLRTDFSHWLVSG</sequence>
<proteinExistence type="predicted"/>
<organism evidence="1 2">
    <name type="scientific">Phytophthora rubi</name>
    <dbReference type="NCBI Taxonomy" id="129364"/>
    <lineage>
        <taxon>Eukaryota</taxon>
        <taxon>Sar</taxon>
        <taxon>Stramenopiles</taxon>
        <taxon>Oomycota</taxon>
        <taxon>Peronosporomycetes</taxon>
        <taxon>Peronosporales</taxon>
        <taxon>Peronosporaceae</taxon>
        <taxon>Phytophthora</taxon>
    </lineage>
</organism>